<dbReference type="PROSITE" id="PS01081">
    <property type="entry name" value="HTH_TETR_1"/>
    <property type="match status" value="1"/>
</dbReference>
<dbReference type="InterPro" id="IPR050109">
    <property type="entry name" value="HTH-type_TetR-like_transc_reg"/>
</dbReference>
<protein>
    <submittedName>
        <fullName evidence="5">Unannotated protein</fullName>
    </submittedName>
</protein>
<dbReference type="EMBL" id="CAFABK010000013">
    <property type="protein sequence ID" value="CAB4825398.1"/>
    <property type="molecule type" value="Genomic_DNA"/>
</dbReference>
<proteinExistence type="predicted"/>
<accession>A0A6J6ZY85</accession>
<dbReference type="InterPro" id="IPR041347">
    <property type="entry name" value="MftR_C"/>
</dbReference>
<dbReference type="Gene3D" id="1.10.357.10">
    <property type="entry name" value="Tetracycline Repressor, domain 2"/>
    <property type="match status" value="1"/>
</dbReference>
<evidence type="ECO:0000256" key="2">
    <source>
        <dbReference type="ARBA" id="ARBA00023125"/>
    </source>
</evidence>
<dbReference type="InterPro" id="IPR001647">
    <property type="entry name" value="HTH_TetR"/>
</dbReference>
<keyword evidence="1" id="KW-0805">Transcription regulation</keyword>
<dbReference type="PANTHER" id="PTHR30055">
    <property type="entry name" value="HTH-TYPE TRANSCRIPTIONAL REGULATOR RUTR"/>
    <property type="match status" value="1"/>
</dbReference>
<keyword evidence="3" id="KW-0804">Transcription</keyword>
<evidence type="ECO:0000256" key="1">
    <source>
        <dbReference type="ARBA" id="ARBA00023015"/>
    </source>
</evidence>
<evidence type="ECO:0000313" key="5">
    <source>
        <dbReference type="EMBL" id="CAB4825398.1"/>
    </source>
</evidence>
<name>A0A6J6ZY85_9ZZZZ</name>
<gene>
    <name evidence="5" type="ORF">UFOPK3204_00451</name>
</gene>
<dbReference type="Gene3D" id="1.10.10.60">
    <property type="entry name" value="Homeodomain-like"/>
    <property type="match status" value="1"/>
</dbReference>
<reference evidence="5" key="1">
    <citation type="submission" date="2020-05" db="EMBL/GenBank/DDBJ databases">
        <authorList>
            <person name="Chiriac C."/>
            <person name="Salcher M."/>
            <person name="Ghai R."/>
            <person name="Kavagutti S V."/>
        </authorList>
    </citation>
    <scope>NUCLEOTIDE SEQUENCE</scope>
</reference>
<dbReference type="AlphaFoldDB" id="A0A6J6ZY85"/>
<dbReference type="InterPro" id="IPR023851">
    <property type="entry name" value="Tscrpt_reg_TetR-type"/>
</dbReference>
<feature type="domain" description="HTH tetR-type" evidence="4">
    <location>
        <begin position="14"/>
        <end position="74"/>
    </location>
</feature>
<dbReference type="InterPro" id="IPR009057">
    <property type="entry name" value="Homeodomain-like_sf"/>
</dbReference>
<evidence type="ECO:0000259" key="4">
    <source>
        <dbReference type="PROSITE" id="PS50977"/>
    </source>
</evidence>
<sequence>MSAVQKPVIGRPPVTSRAQIEAVSFHLFATQGFEETTMEEIAAALDVGRRTLFRYFPSKNDIPWGQFDASLANFRQTLLDQPNHIPLFEAVHRAMIAFNRFDNEALPQHRQRMTLILRTPSLQAHSVLRYRQWRAVIADYVADRLNVPASSLVPRMVGQVSLAIALSVYEQWLDGDDRTLEEIFNLTDFALREYADPSKGNR</sequence>
<dbReference type="Pfam" id="PF17754">
    <property type="entry name" value="TetR_C_14"/>
    <property type="match status" value="1"/>
</dbReference>
<dbReference type="GO" id="GO:0000976">
    <property type="term" value="F:transcription cis-regulatory region binding"/>
    <property type="evidence" value="ECO:0007669"/>
    <property type="project" value="TreeGrafter"/>
</dbReference>
<dbReference type="PROSITE" id="PS50977">
    <property type="entry name" value="HTH_TETR_2"/>
    <property type="match status" value="1"/>
</dbReference>
<dbReference type="Pfam" id="PF00440">
    <property type="entry name" value="TetR_N"/>
    <property type="match status" value="1"/>
</dbReference>
<organism evidence="5">
    <name type="scientific">freshwater metagenome</name>
    <dbReference type="NCBI Taxonomy" id="449393"/>
    <lineage>
        <taxon>unclassified sequences</taxon>
        <taxon>metagenomes</taxon>
        <taxon>ecological metagenomes</taxon>
    </lineage>
</organism>
<keyword evidence="2" id="KW-0238">DNA-binding</keyword>
<dbReference type="InterPro" id="IPR023772">
    <property type="entry name" value="DNA-bd_HTH_TetR-type_CS"/>
</dbReference>
<dbReference type="SUPFAM" id="SSF46689">
    <property type="entry name" value="Homeodomain-like"/>
    <property type="match status" value="1"/>
</dbReference>
<dbReference type="NCBIfam" id="TIGR03968">
    <property type="entry name" value="mycofact_TetR"/>
    <property type="match status" value="1"/>
</dbReference>
<evidence type="ECO:0000256" key="3">
    <source>
        <dbReference type="ARBA" id="ARBA00023163"/>
    </source>
</evidence>
<dbReference type="PANTHER" id="PTHR30055:SF238">
    <property type="entry name" value="MYCOFACTOCIN BIOSYNTHESIS TRANSCRIPTIONAL REGULATOR MFTR-RELATED"/>
    <property type="match status" value="1"/>
</dbReference>
<dbReference type="GO" id="GO:0003700">
    <property type="term" value="F:DNA-binding transcription factor activity"/>
    <property type="evidence" value="ECO:0007669"/>
    <property type="project" value="TreeGrafter"/>
</dbReference>